<comment type="caution">
    <text evidence="3">The sequence shown here is derived from an EMBL/GenBank/DDBJ whole genome shotgun (WGS) entry which is preliminary data.</text>
</comment>
<evidence type="ECO:0000313" key="3">
    <source>
        <dbReference type="EMBL" id="KAJ5071810.1"/>
    </source>
</evidence>
<keyword evidence="1" id="KW-0343">GTPase activation</keyword>
<dbReference type="SMART" id="SM00324">
    <property type="entry name" value="RhoGAP"/>
    <property type="match status" value="1"/>
</dbReference>
<dbReference type="InterPro" id="IPR000198">
    <property type="entry name" value="RhoGAP_dom"/>
</dbReference>
<dbReference type="Gene3D" id="1.10.555.10">
    <property type="entry name" value="Rho GTPase activation protein"/>
    <property type="match status" value="1"/>
</dbReference>
<dbReference type="SUPFAM" id="SSF48350">
    <property type="entry name" value="GTPase activation domain, GAP"/>
    <property type="match status" value="1"/>
</dbReference>
<protein>
    <submittedName>
        <fullName evidence="3">Rho gtpase-activating protein 68f</fullName>
    </submittedName>
</protein>
<dbReference type="OMA" id="HYLIEYL"/>
<dbReference type="CDD" id="cd00159">
    <property type="entry name" value="RhoGAP"/>
    <property type="match status" value="1"/>
</dbReference>
<accession>A0A9Q0LIH4</accession>
<evidence type="ECO:0000259" key="2">
    <source>
        <dbReference type="PROSITE" id="PS50238"/>
    </source>
</evidence>
<evidence type="ECO:0000256" key="1">
    <source>
        <dbReference type="ARBA" id="ARBA00022468"/>
    </source>
</evidence>
<dbReference type="InterPro" id="IPR008936">
    <property type="entry name" value="Rho_GTPase_activation_prot"/>
</dbReference>
<reference evidence="3" key="1">
    <citation type="submission" date="2022-10" db="EMBL/GenBank/DDBJ databases">
        <title>Novel sulphate-reducing endosymbionts in the free-living metamonad Anaeramoeba.</title>
        <authorList>
            <person name="Jerlstrom-Hultqvist J."/>
            <person name="Cepicka I."/>
            <person name="Gallot-Lavallee L."/>
            <person name="Salas-Leiva D."/>
            <person name="Curtis B.A."/>
            <person name="Zahonova K."/>
            <person name="Pipaliya S."/>
            <person name="Dacks J."/>
            <person name="Roger A.J."/>
        </authorList>
    </citation>
    <scope>NUCLEOTIDE SEQUENCE</scope>
    <source>
        <strain evidence="3">BMAN</strain>
    </source>
</reference>
<dbReference type="OrthoDB" id="19923at2759"/>
<dbReference type="Proteomes" id="UP001149090">
    <property type="component" value="Unassembled WGS sequence"/>
</dbReference>
<keyword evidence="4" id="KW-1185">Reference proteome</keyword>
<dbReference type="InterPro" id="IPR051025">
    <property type="entry name" value="RhoGAP"/>
</dbReference>
<gene>
    <name evidence="3" type="ORF">M0811_09970</name>
</gene>
<dbReference type="PANTHER" id="PTHR15228:SF25">
    <property type="entry name" value="F-BAR DOMAIN-CONTAINING PROTEIN"/>
    <property type="match status" value="1"/>
</dbReference>
<name>A0A9Q0LIH4_ANAIG</name>
<dbReference type="AlphaFoldDB" id="A0A9Q0LIH4"/>
<dbReference type="GO" id="GO:0005096">
    <property type="term" value="F:GTPase activator activity"/>
    <property type="evidence" value="ECO:0007669"/>
    <property type="project" value="UniProtKB-KW"/>
</dbReference>
<evidence type="ECO:0000313" key="4">
    <source>
        <dbReference type="Proteomes" id="UP001149090"/>
    </source>
</evidence>
<dbReference type="PANTHER" id="PTHR15228">
    <property type="entry name" value="SPERMATHECAL PHYSIOLOGY VARIANT"/>
    <property type="match status" value="1"/>
</dbReference>
<sequence>MFRRFKSQKKITEKTQPIIPSIIIETTEFLEENALDIEYIFRVPGRVTDVEELTKKFLNNDLTINLFTENIHVVASVLKNYLRIREPPLIVFKLYRSFLKIEAKQEADKNEKLTKLLLMLPEDNQIILKYIFKFLNKVANHSDINKMNSSNLAVVFGPNIFRAKKSKIKQEAKDFRSIQSLTKHFIDNCDEIFGKFEKLQEELKPYALKKSQSYSATPPTKPRRQLFSSISLPLNAKKQLFLEDAEDDENLQMFSSISGLISESMRQD</sequence>
<dbReference type="Pfam" id="PF00620">
    <property type="entry name" value="RhoGAP"/>
    <property type="match status" value="1"/>
</dbReference>
<dbReference type="PROSITE" id="PS50238">
    <property type="entry name" value="RHOGAP"/>
    <property type="match status" value="1"/>
</dbReference>
<dbReference type="GO" id="GO:0007165">
    <property type="term" value="P:signal transduction"/>
    <property type="evidence" value="ECO:0007669"/>
    <property type="project" value="InterPro"/>
</dbReference>
<proteinExistence type="predicted"/>
<feature type="domain" description="Rho-GAP" evidence="2">
    <location>
        <begin position="6"/>
        <end position="193"/>
    </location>
</feature>
<organism evidence="3 4">
    <name type="scientific">Anaeramoeba ignava</name>
    <name type="common">Anaerobic marine amoeba</name>
    <dbReference type="NCBI Taxonomy" id="1746090"/>
    <lineage>
        <taxon>Eukaryota</taxon>
        <taxon>Metamonada</taxon>
        <taxon>Anaeramoebidae</taxon>
        <taxon>Anaeramoeba</taxon>
    </lineage>
</organism>
<dbReference type="EMBL" id="JAPDFW010000085">
    <property type="protein sequence ID" value="KAJ5071810.1"/>
    <property type="molecule type" value="Genomic_DNA"/>
</dbReference>